<accession>A0A0E9LRC9</accession>
<dbReference type="InterPro" id="IPR011050">
    <property type="entry name" value="Pectin_lyase_fold/virulence"/>
</dbReference>
<evidence type="ECO:0000313" key="2">
    <source>
        <dbReference type="Proteomes" id="UP000032900"/>
    </source>
</evidence>
<comment type="caution">
    <text evidence="1">The sequence shown here is derived from an EMBL/GenBank/DDBJ whole genome shotgun (WGS) entry which is preliminary data.</text>
</comment>
<proteinExistence type="predicted"/>
<dbReference type="EMBL" id="BAZW01000119">
    <property type="protein sequence ID" value="GAO27858.1"/>
    <property type="molecule type" value="Genomic_DNA"/>
</dbReference>
<dbReference type="AlphaFoldDB" id="A0A0E9LRC9"/>
<dbReference type="InterPro" id="IPR012334">
    <property type="entry name" value="Pectin_lyas_fold"/>
</dbReference>
<dbReference type="Proteomes" id="UP000032900">
    <property type="component" value="Unassembled WGS sequence"/>
</dbReference>
<keyword evidence="2" id="KW-1185">Reference proteome</keyword>
<dbReference type="STRING" id="1236989.JCM15548_14718"/>
<reference evidence="1 2" key="1">
    <citation type="journal article" date="2015" name="Microbes Environ.">
        <title>Distribution and evolution of nitrogen fixation genes in the phylum bacteroidetes.</title>
        <authorList>
            <person name="Inoue J."/>
            <person name="Oshima K."/>
            <person name="Suda W."/>
            <person name="Sakamoto M."/>
            <person name="Iino T."/>
            <person name="Noda S."/>
            <person name="Hongoh Y."/>
            <person name="Hattori M."/>
            <person name="Ohkuma M."/>
        </authorList>
    </citation>
    <scope>NUCLEOTIDE SEQUENCE [LARGE SCALE GENOMIC DNA]</scope>
    <source>
        <strain evidence="1">JCM 15548</strain>
    </source>
</reference>
<organism evidence="1 2">
    <name type="scientific">Geofilum rubicundum JCM 15548</name>
    <dbReference type="NCBI Taxonomy" id="1236989"/>
    <lineage>
        <taxon>Bacteria</taxon>
        <taxon>Pseudomonadati</taxon>
        <taxon>Bacteroidota</taxon>
        <taxon>Bacteroidia</taxon>
        <taxon>Marinilabiliales</taxon>
        <taxon>Marinilabiliaceae</taxon>
        <taxon>Geofilum</taxon>
    </lineage>
</organism>
<dbReference type="Gene3D" id="2.160.20.10">
    <property type="entry name" value="Single-stranded right-handed beta-helix, Pectin lyase-like"/>
    <property type="match status" value="1"/>
</dbReference>
<gene>
    <name evidence="1" type="ORF">JCM15548_14718</name>
</gene>
<evidence type="ECO:0008006" key="3">
    <source>
        <dbReference type="Google" id="ProtNLM"/>
    </source>
</evidence>
<dbReference type="SUPFAM" id="SSF51126">
    <property type="entry name" value="Pectin lyase-like"/>
    <property type="match status" value="1"/>
</dbReference>
<protein>
    <recommendedName>
        <fullName evidence="3">Right handed beta helix domain-containing protein</fullName>
    </recommendedName>
</protein>
<sequence>MCPIFDFIQIIYKRVFYMVCLVFLGFAAISCEPEYQTSNSDLSFDRDTLVLDTTFAYLGSPTNSRLRLNNSSKHPTEGVVLRLAGGAGSIYTINVNGESGTYFDDLSVRGKDSLFVFVQIKPFEFPTSIDNGVHLLTDSIIIESGPYVRKVVLSTPIIHADIKSGHVSDEIWESNRYILVTEDAIIPANHQLTVEPGCNVNFRANAGLIVEGSLVVNGECGSPVLFRGHRHDYLTSSVPYTKVPDQWKGIWLKSGSQNNLLNHSVVRNASIGIQVGEQGKEGSDLELNNCRLLYNGEANVIGYNAQISMFNCVLSNSIDQVRLFGGGVDMVHTTIANYNEWNQGKRGFALYLADKDEDELEYAFAASNISNSIIYGWNAEELFFSSEDIPDFFTLENSIVRTDYFPKSTTNTNPQFRSLDRYKYDFRLTKSSPAIDAGGDRDDHRQEYDVLCHLRDFKPDIGAYEYVDEEGYGVNVDFLELEWMYF</sequence>
<name>A0A0E9LRC9_9BACT</name>
<evidence type="ECO:0000313" key="1">
    <source>
        <dbReference type="EMBL" id="GAO27858.1"/>
    </source>
</evidence>